<evidence type="ECO:0000313" key="6">
    <source>
        <dbReference type="Proteomes" id="UP000694871"/>
    </source>
</evidence>
<evidence type="ECO:0000256" key="5">
    <source>
        <dbReference type="SAM" id="MobiDB-lite"/>
    </source>
</evidence>
<sequence length="373" mass="41001">NVLSRVTKLPLVSSAYDMAASAYASTKENHPYVKAVLDLAEEGIKHLSDVAVTSAQPLLTKLEPQVSLAGQYASMGLDKLEEKLPILHQTADQVISDTQKLVLSKVADAREAVTKAVQNGKEMVVDTRMGKMALSGAEAMLEKSEELLDHYLPVAGEELAELAEPAPAGVDAAAEPPGYFVRLGSLSSKLRHRAYQHAVVKVKTARDNIREAFSQLHQYIGQIEHTKEDVVQEGQEKLSQIESHTLDMSSRITDQLKMAFKNLITNIQGLPSSLQHNVQQAYHSVEELHAYFTTAQSFHDLSSIRLSQGQEKTLKAQDYVEEVLEYVVNNTPLSWLVGPLAPGLEKPGNVAEHTKPDDREGKALKAPEQKENL</sequence>
<comment type="subcellular location">
    <subcellularLocation>
        <location evidence="1">Lipid droplet</location>
    </subcellularLocation>
</comment>
<feature type="region of interest" description="Disordered" evidence="5">
    <location>
        <begin position="344"/>
        <end position="373"/>
    </location>
</feature>
<gene>
    <name evidence="7" type="primary">LOC107108469</name>
</gene>
<dbReference type="RefSeq" id="XP_015264392.1">
    <property type="nucleotide sequence ID" value="XM_015408906.1"/>
</dbReference>
<keyword evidence="6" id="KW-1185">Reference proteome</keyword>
<keyword evidence="3" id="KW-0551">Lipid droplet</keyword>
<feature type="compositionally biased region" description="Basic and acidic residues" evidence="5">
    <location>
        <begin position="352"/>
        <end position="373"/>
    </location>
</feature>
<dbReference type="InterPro" id="IPR004279">
    <property type="entry name" value="Perilipin"/>
</dbReference>
<dbReference type="Proteomes" id="UP000694871">
    <property type="component" value="Unplaced"/>
</dbReference>
<evidence type="ECO:0000256" key="2">
    <source>
        <dbReference type="ARBA" id="ARBA00006311"/>
    </source>
</evidence>
<dbReference type="PANTHER" id="PTHR14024">
    <property type="entry name" value="PERILIPIN"/>
    <property type="match status" value="1"/>
</dbReference>
<reference evidence="7" key="1">
    <citation type="submission" date="2025-08" db="UniProtKB">
        <authorList>
            <consortium name="RefSeq"/>
        </authorList>
    </citation>
    <scope>IDENTIFICATION</scope>
</reference>
<dbReference type="GeneID" id="107108469"/>
<dbReference type="PIRSF" id="PIRSF036881">
    <property type="entry name" value="PAT"/>
    <property type="match status" value="1"/>
</dbReference>
<dbReference type="Gene3D" id="3.30.720.170">
    <property type="entry name" value="Perilipin, alpha-beta domain"/>
    <property type="match status" value="1"/>
</dbReference>
<evidence type="ECO:0000256" key="4">
    <source>
        <dbReference type="PIRNR" id="PIRNR036881"/>
    </source>
</evidence>
<protein>
    <recommendedName>
        <fullName evidence="4">Perilipin</fullName>
    </recommendedName>
</protein>
<dbReference type="Pfam" id="PF03036">
    <property type="entry name" value="Perilipin"/>
    <property type="match status" value="1"/>
</dbReference>
<dbReference type="PANTHER" id="PTHR14024:SF11">
    <property type="entry name" value="PERILIPIN-3"/>
    <property type="match status" value="1"/>
</dbReference>
<evidence type="ECO:0000313" key="7">
    <source>
        <dbReference type="RefSeq" id="XP_015264392.1"/>
    </source>
</evidence>
<organism evidence="6 7">
    <name type="scientific">Gekko japonicus</name>
    <name type="common">Schlegel's Japanese gecko</name>
    <dbReference type="NCBI Taxonomy" id="146911"/>
    <lineage>
        <taxon>Eukaryota</taxon>
        <taxon>Metazoa</taxon>
        <taxon>Chordata</taxon>
        <taxon>Craniata</taxon>
        <taxon>Vertebrata</taxon>
        <taxon>Euteleostomi</taxon>
        <taxon>Lepidosauria</taxon>
        <taxon>Squamata</taxon>
        <taxon>Bifurcata</taxon>
        <taxon>Gekkota</taxon>
        <taxon>Gekkonidae</taxon>
        <taxon>Gekkoninae</taxon>
        <taxon>Gekko</taxon>
    </lineage>
</organism>
<dbReference type="Gene3D" id="1.20.120.340">
    <property type="entry name" value="Flagellar protein FliS"/>
    <property type="match status" value="1"/>
</dbReference>
<feature type="non-terminal residue" evidence="7">
    <location>
        <position position="1"/>
    </location>
</feature>
<name>A0ABM1JSF5_GEKJA</name>
<evidence type="ECO:0000256" key="3">
    <source>
        <dbReference type="ARBA" id="ARBA00022677"/>
    </source>
</evidence>
<accession>A0ABM1JSF5</accession>
<proteinExistence type="inferred from homology"/>
<dbReference type="SUPFAM" id="SSF109775">
    <property type="entry name" value="Mannose-6-phosphate receptor binding protein 1 (Tip47), C-terminal domain"/>
    <property type="match status" value="1"/>
</dbReference>
<comment type="similarity">
    <text evidence="2 4">Belongs to the perilipin family.</text>
</comment>
<evidence type="ECO:0000256" key="1">
    <source>
        <dbReference type="ARBA" id="ARBA00004502"/>
    </source>
</evidence>